<dbReference type="HOGENOM" id="CLU_2281814_0_0_1"/>
<dbReference type="AlphaFoldDB" id="A0A0E0BNS2"/>
<accession>A0A0E0BNS2</accession>
<dbReference type="EnsemblPlants" id="OGLUM12G03030.1">
    <property type="protein sequence ID" value="OGLUM12G03030.1"/>
    <property type="gene ID" value="OGLUM12G03030"/>
</dbReference>
<sequence>MLPEAIPSMHGNMAKGHKPHSASALMNGFKWIHVKKYYIGGKIYKNRPCRSSFGRQTDMAHGVVTVLYFTTSLDSPHKTGHLVQGTQTSTSSTRMKVEQIYN</sequence>
<name>A0A0E0BNS2_9ORYZ</name>
<proteinExistence type="predicted"/>
<keyword evidence="2" id="KW-1185">Reference proteome</keyword>
<reference evidence="1" key="1">
    <citation type="submission" date="2015-04" db="UniProtKB">
        <authorList>
            <consortium name="EnsemblPlants"/>
        </authorList>
    </citation>
    <scope>IDENTIFICATION</scope>
</reference>
<reference evidence="1" key="2">
    <citation type="submission" date="2018-05" db="EMBL/GenBank/DDBJ databases">
        <title>OgluRS3 (Oryza glumaepatula Reference Sequence Version 3).</title>
        <authorList>
            <person name="Zhang J."/>
            <person name="Kudrna D."/>
            <person name="Lee S."/>
            <person name="Talag J."/>
            <person name="Welchert J."/>
            <person name="Wing R.A."/>
        </authorList>
    </citation>
    <scope>NUCLEOTIDE SEQUENCE [LARGE SCALE GENOMIC DNA]</scope>
</reference>
<protein>
    <submittedName>
        <fullName evidence="1">Uncharacterized protein</fullName>
    </submittedName>
</protein>
<dbReference type="Gramene" id="OGLUM12G03030.1">
    <property type="protein sequence ID" value="OGLUM12G03030.1"/>
    <property type="gene ID" value="OGLUM12G03030"/>
</dbReference>
<evidence type="ECO:0000313" key="2">
    <source>
        <dbReference type="Proteomes" id="UP000026961"/>
    </source>
</evidence>
<organism evidence="1">
    <name type="scientific">Oryza glumipatula</name>
    <dbReference type="NCBI Taxonomy" id="40148"/>
    <lineage>
        <taxon>Eukaryota</taxon>
        <taxon>Viridiplantae</taxon>
        <taxon>Streptophyta</taxon>
        <taxon>Embryophyta</taxon>
        <taxon>Tracheophyta</taxon>
        <taxon>Spermatophyta</taxon>
        <taxon>Magnoliopsida</taxon>
        <taxon>Liliopsida</taxon>
        <taxon>Poales</taxon>
        <taxon>Poaceae</taxon>
        <taxon>BOP clade</taxon>
        <taxon>Oryzoideae</taxon>
        <taxon>Oryzeae</taxon>
        <taxon>Oryzinae</taxon>
        <taxon>Oryza</taxon>
    </lineage>
</organism>
<dbReference type="Proteomes" id="UP000026961">
    <property type="component" value="Chromosome 12"/>
</dbReference>
<evidence type="ECO:0000313" key="1">
    <source>
        <dbReference type="EnsemblPlants" id="OGLUM12G03030.1"/>
    </source>
</evidence>